<dbReference type="GO" id="GO:0061630">
    <property type="term" value="F:ubiquitin protein ligase activity"/>
    <property type="evidence" value="ECO:0007669"/>
    <property type="project" value="UniProtKB-EC"/>
</dbReference>
<dbReference type="PROSITE" id="PS50096">
    <property type="entry name" value="IQ"/>
    <property type="match status" value="1"/>
</dbReference>
<dbReference type="EMBL" id="KE148167">
    <property type="protein sequence ID" value="EPE03531.1"/>
    <property type="molecule type" value="Genomic_DNA"/>
</dbReference>
<evidence type="ECO:0000256" key="6">
    <source>
        <dbReference type="SAM" id="MobiDB-lite"/>
    </source>
</evidence>
<evidence type="ECO:0000313" key="9">
    <source>
        <dbReference type="Proteomes" id="UP000016923"/>
    </source>
</evidence>
<feature type="region of interest" description="Disordered" evidence="6">
    <location>
        <begin position="1"/>
        <end position="57"/>
    </location>
</feature>
<gene>
    <name evidence="8" type="ORF">F503_06704</name>
</gene>
<keyword evidence="9" id="KW-1185">Reference proteome</keyword>
<evidence type="ECO:0000256" key="1">
    <source>
        <dbReference type="ARBA" id="ARBA00000885"/>
    </source>
</evidence>
<dbReference type="Gene3D" id="3.30.2160.10">
    <property type="entry name" value="Hect, E3 ligase catalytic domain"/>
    <property type="match status" value="1"/>
</dbReference>
<protein>
    <recommendedName>
        <fullName evidence="2">HECT-type E3 ubiquitin transferase</fullName>
        <ecNumber evidence="2">2.3.2.26</ecNumber>
    </recommendedName>
</protein>
<dbReference type="PANTHER" id="PTHR45700">
    <property type="entry name" value="UBIQUITIN-PROTEIN LIGASE E3C"/>
    <property type="match status" value="1"/>
</dbReference>
<dbReference type="PROSITE" id="PS50237">
    <property type="entry name" value="HECT"/>
    <property type="match status" value="1"/>
</dbReference>
<organism evidence="8 9">
    <name type="scientific">Ophiostoma piceae (strain UAMH 11346)</name>
    <name type="common">Sap stain fungus</name>
    <dbReference type="NCBI Taxonomy" id="1262450"/>
    <lineage>
        <taxon>Eukaryota</taxon>
        <taxon>Fungi</taxon>
        <taxon>Dikarya</taxon>
        <taxon>Ascomycota</taxon>
        <taxon>Pezizomycotina</taxon>
        <taxon>Sordariomycetes</taxon>
        <taxon>Sordariomycetidae</taxon>
        <taxon>Ophiostomatales</taxon>
        <taxon>Ophiostomataceae</taxon>
        <taxon>Ophiostoma</taxon>
    </lineage>
</organism>
<evidence type="ECO:0000256" key="2">
    <source>
        <dbReference type="ARBA" id="ARBA00012485"/>
    </source>
</evidence>
<dbReference type="OrthoDB" id="8068875at2759"/>
<dbReference type="GO" id="GO:0006511">
    <property type="term" value="P:ubiquitin-dependent protein catabolic process"/>
    <property type="evidence" value="ECO:0007669"/>
    <property type="project" value="TreeGrafter"/>
</dbReference>
<dbReference type="InterPro" id="IPR044611">
    <property type="entry name" value="E3A/B/C-like"/>
</dbReference>
<dbReference type="eggNOG" id="KOG0942">
    <property type="taxonomic scope" value="Eukaryota"/>
</dbReference>
<dbReference type="GO" id="GO:0000209">
    <property type="term" value="P:protein polyubiquitination"/>
    <property type="evidence" value="ECO:0007669"/>
    <property type="project" value="InterPro"/>
</dbReference>
<dbReference type="OMA" id="HWLMTNR"/>
<name>S3BVS5_OPHP1</name>
<dbReference type="EC" id="2.3.2.26" evidence="2"/>
<dbReference type="VEuPathDB" id="FungiDB:F503_06704"/>
<dbReference type="FunFam" id="3.30.2410.10:FF:000011">
    <property type="entry name" value="Putative Ubiquitin-protein ligase E3C"/>
    <property type="match status" value="1"/>
</dbReference>
<feature type="compositionally biased region" description="Polar residues" evidence="6">
    <location>
        <begin position="1"/>
        <end position="23"/>
    </location>
</feature>
<dbReference type="Pfam" id="PF00632">
    <property type="entry name" value="HECT"/>
    <property type="match status" value="1"/>
</dbReference>
<dbReference type="CDD" id="cd23767">
    <property type="entry name" value="IQCD"/>
    <property type="match status" value="1"/>
</dbReference>
<dbReference type="Proteomes" id="UP000016923">
    <property type="component" value="Unassembled WGS sequence"/>
</dbReference>
<dbReference type="InterPro" id="IPR035983">
    <property type="entry name" value="Hect_E3_ubiquitin_ligase"/>
</dbReference>
<evidence type="ECO:0000256" key="4">
    <source>
        <dbReference type="ARBA" id="ARBA00022786"/>
    </source>
</evidence>
<reference evidence="8 9" key="1">
    <citation type="journal article" date="2013" name="BMC Genomics">
        <title>The genome and transcriptome of the pine saprophyte Ophiostoma piceae, and a comparison with the bark beetle-associated pine pathogen Grosmannia clavigera.</title>
        <authorList>
            <person name="Haridas S."/>
            <person name="Wang Y."/>
            <person name="Lim L."/>
            <person name="Massoumi Alamouti S."/>
            <person name="Jackman S."/>
            <person name="Docking R."/>
            <person name="Robertson G."/>
            <person name="Birol I."/>
            <person name="Bohlmann J."/>
            <person name="Breuil C."/>
        </authorList>
    </citation>
    <scope>NUCLEOTIDE SEQUENCE [LARGE SCALE GENOMIC DNA]</scope>
    <source>
        <strain evidence="8 9">UAMH 11346</strain>
    </source>
</reference>
<feature type="domain" description="HECT" evidence="7">
    <location>
        <begin position="796"/>
        <end position="1169"/>
    </location>
</feature>
<dbReference type="HOGENOM" id="CLU_002173_2_4_1"/>
<dbReference type="AlphaFoldDB" id="S3BVS5"/>
<evidence type="ECO:0000259" key="7">
    <source>
        <dbReference type="PROSITE" id="PS50237"/>
    </source>
</evidence>
<accession>S3BVS5</accession>
<keyword evidence="3" id="KW-0808">Transferase</keyword>
<dbReference type="SUPFAM" id="SSF56204">
    <property type="entry name" value="Hect, E3 ligase catalytic domain"/>
    <property type="match status" value="1"/>
</dbReference>
<dbReference type="STRING" id="1262450.S3BVS5"/>
<dbReference type="PANTHER" id="PTHR45700:SF2">
    <property type="entry name" value="UBIQUITIN-PROTEIN LIGASE E3C"/>
    <property type="match status" value="1"/>
</dbReference>
<comment type="catalytic activity">
    <reaction evidence="1">
        <text>S-ubiquitinyl-[E2 ubiquitin-conjugating enzyme]-L-cysteine + [acceptor protein]-L-lysine = [E2 ubiquitin-conjugating enzyme]-L-cysteine + N(6)-ubiquitinyl-[acceptor protein]-L-lysine.</text>
        <dbReference type="EC" id="2.3.2.26"/>
    </reaction>
</comment>
<dbReference type="FunFam" id="3.30.2160.10:FF:000002">
    <property type="entry name" value="Putative Ubiquitin-protein ligase E3C"/>
    <property type="match status" value="1"/>
</dbReference>
<dbReference type="CDD" id="cd00078">
    <property type="entry name" value="HECTc"/>
    <property type="match status" value="1"/>
</dbReference>
<sequence length="1169" mass="132106">MFPTFTGNSRRSRNVNLSGQRHSNPFAAHALSPSSGSAASKAVIDAQATRRKRQQERDELKAAQSIQRFWRGHSSRQAFRRHRRRQLEALYAPECAVTPEQRVPRALPLLIASFDPRGDDSSQLLALFAEDLRKTGNALVASGVIPLPNLAKLAGILLNVLHRKSTTPQTTANLFTLLINLARLHPQVLSDSLASYYKLLAQFYDKNEVLPESSKETLVQEAVLIPLMATDNTSADFSQQAYCDFASGFLPLSLHSFETLARAIYQHIDTDLLSQGVINAYGTRTEKPTESPDQLMRLLARFIDLSRHTRTETQSSSLYLSAVYTVLSYVSGYIRSHLTNTDDDGDSGDENSKAEHEYFAAQLQCLVGKGEITALLKTFTFSQSNSSEQAQASLLAGYATALIQCFPSKADDIRMQFYLADLPVNGTLKPSVQFFWDACKTNPSFKRILQSPRNALKYLVERRSAAPTSLVVENKSEWVQQWRTILLFLELYTFILRLTDDDDFFSALAAPGSVVEKEGPQSVSRLRSCALPLEALKSLSTFLKNLAFTLHYNAAAVLGSKADGVSEILFPGMNFETQKGSISSGTFEVIPGLDFNAFRSTVTTAIQMLYERDSRRQFFPTEHWLMTTGFDMEHVLATVVSEDQRLQQLFQDGFDAQDRDASDSEDDDEEPDHILVRGRLVPSVSRAEQLRKQTDKAKRNRIKASIGPTLQILHNMPFVFPFEARVKIFRQFVEIDKVQRRGGSSDPDLWRSRIRYRPDEPNDQEPARLRNHSAEIRRDAAFESAFEQFWDLGEGLKEPIQITFIDEYGQQEAGIGGGVTKEFLTNALTQVLSPEEELFQCNKENSTFPNPMSLDQLKHRLRNEGEMEGTVEWEDAVDELKRRYEFIGRMIGKCMYEGILIDFVFAGFFLLKWTLSATSTDNSTGYRASVNDLRELDEDLYQGMMKLKNYNGADVSDLDIDFTIEDQVSGNKDERLETVTRNLIPNGPNVRVTNQNRPLYISYVARHRLLAQPYTVTRAFLKGLGAIIDPAWLRMFNQNELQRLVGGDSSEIDVDDMRRNTVYSGVYEIGDDLEEHPTIKIFWRVVQSMDDKDRRLLLKYATSTPRAPLLGFAQLSPRFSIRFGGSDETRLPSASTCMNLLKLPMYTTEKTLREKLIYAIRADVGFGFT</sequence>
<dbReference type="InterPro" id="IPR000569">
    <property type="entry name" value="HECT_dom"/>
</dbReference>
<evidence type="ECO:0000256" key="3">
    <source>
        <dbReference type="ARBA" id="ARBA00022679"/>
    </source>
</evidence>
<dbReference type="SMART" id="SM00119">
    <property type="entry name" value="HECTc"/>
    <property type="match status" value="1"/>
</dbReference>
<evidence type="ECO:0000256" key="5">
    <source>
        <dbReference type="PROSITE-ProRule" id="PRU00104"/>
    </source>
</evidence>
<dbReference type="Gene3D" id="3.90.1750.10">
    <property type="entry name" value="Hect, E3 ligase catalytic domains"/>
    <property type="match status" value="1"/>
</dbReference>
<evidence type="ECO:0000313" key="8">
    <source>
        <dbReference type="EMBL" id="EPE03531.1"/>
    </source>
</evidence>
<keyword evidence="4 5" id="KW-0833">Ubl conjugation pathway</keyword>
<proteinExistence type="predicted"/>
<dbReference type="Gene3D" id="3.30.2410.10">
    <property type="entry name" value="Hect, E3 ligase catalytic domain"/>
    <property type="match status" value="1"/>
</dbReference>
<feature type="active site" description="Glycyl thioester intermediate" evidence="5">
    <location>
        <position position="1137"/>
    </location>
</feature>